<accession>A0A644YNE8</accession>
<sequence length="54" mass="5417">MVLLMAAISVGLAGGVAIPRQVLAVFGQTPPVIEPVPIAPSTLRSEALIALGPI</sequence>
<dbReference type="EMBL" id="VSSQ01005676">
    <property type="protein sequence ID" value="MPM30036.1"/>
    <property type="molecule type" value="Genomic_DNA"/>
</dbReference>
<proteinExistence type="predicted"/>
<gene>
    <name evidence="1" type="ORF">SDC9_76578</name>
</gene>
<name>A0A644YNE8_9ZZZZ</name>
<reference evidence="1" key="1">
    <citation type="submission" date="2019-08" db="EMBL/GenBank/DDBJ databases">
        <authorList>
            <person name="Kucharzyk K."/>
            <person name="Murdoch R.W."/>
            <person name="Higgins S."/>
            <person name="Loffler F."/>
        </authorList>
    </citation>
    <scope>NUCLEOTIDE SEQUENCE</scope>
</reference>
<evidence type="ECO:0000313" key="1">
    <source>
        <dbReference type="EMBL" id="MPM30036.1"/>
    </source>
</evidence>
<dbReference type="AlphaFoldDB" id="A0A644YNE8"/>
<comment type="caution">
    <text evidence="1">The sequence shown here is derived from an EMBL/GenBank/DDBJ whole genome shotgun (WGS) entry which is preliminary data.</text>
</comment>
<protein>
    <submittedName>
        <fullName evidence="1">Uncharacterized protein</fullName>
    </submittedName>
</protein>
<organism evidence="1">
    <name type="scientific">bioreactor metagenome</name>
    <dbReference type="NCBI Taxonomy" id="1076179"/>
    <lineage>
        <taxon>unclassified sequences</taxon>
        <taxon>metagenomes</taxon>
        <taxon>ecological metagenomes</taxon>
    </lineage>
</organism>